<evidence type="ECO:0000313" key="2">
    <source>
        <dbReference type="Proteomes" id="UP000462055"/>
    </source>
</evidence>
<comment type="caution">
    <text evidence="1">The sequence shown here is derived from an EMBL/GenBank/DDBJ whole genome shotgun (WGS) entry which is preliminary data.</text>
</comment>
<protein>
    <recommendedName>
        <fullName evidence="3">Calcium binding</fullName>
    </recommendedName>
</protein>
<dbReference type="AlphaFoldDB" id="A0A6I4MAB1"/>
<gene>
    <name evidence="1" type="ORF">F8568_020445</name>
</gene>
<accession>A0A6I4MAB1</accession>
<evidence type="ECO:0000313" key="1">
    <source>
        <dbReference type="EMBL" id="MWA02702.1"/>
    </source>
</evidence>
<sequence>MAGLSDAELDALVEQATVDAYDEHEQLIGFHCMLEEHLAVPFLTSILGVEVTVTQLDLSDGGGIVAICTRGKHRQAIGILDLPLPTPPPVGAEWIHAYRRWAP</sequence>
<proteinExistence type="predicted"/>
<organism evidence="1 2">
    <name type="scientific">Actinomadura physcomitrii</name>
    <dbReference type="NCBI Taxonomy" id="2650748"/>
    <lineage>
        <taxon>Bacteria</taxon>
        <taxon>Bacillati</taxon>
        <taxon>Actinomycetota</taxon>
        <taxon>Actinomycetes</taxon>
        <taxon>Streptosporangiales</taxon>
        <taxon>Thermomonosporaceae</taxon>
        <taxon>Actinomadura</taxon>
    </lineage>
</organism>
<dbReference type="EMBL" id="WBMS02000015">
    <property type="protein sequence ID" value="MWA02702.1"/>
    <property type="molecule type" value="Genomic_DNA"/>
</dbReference>
<dbReference type="Proteomes" id="UP000462055">
    <property type="component" value="Unassembled WGS sequence"/>
</dbReference>
<dbReference type="Pfam" id="PF11535">
    <property type="entry name" value="Calci_bind_CcbP"/>
    <property type="match status" value="1"/>
</dbReference>
<name>A0A6I4MAB1_9ACTN</name>
<reference evidence="1" key="1">
    <citation type="submission" date="2019-12" db="EMBL/GenBank/DDBJ databases">
        <title>Actinomadura physcomitrii sp. nov., a novel actinomycete isolated from moss [Physcomitrium sphaericum (Ludw) Fuernr].</title>
        <authorList>
            <person name="Zhuang X."/>
        </authorList>
    </citation>
    <scope>NUCLEOTIDE SEQUENCE [LARGE SCALE GENOMIC DNA]</scope>
    <source>
        <strain evidence="1">LD22</strain>
    </source>
</reference>
<evidence type="ECO:0008006" key="3">
    <source>
        <dbReference type="Google" id="ProtNLM"/>
    </source>
</evidence>
<dbReference type="InterPro" id="IPR020994">
    <property type="entry name" value="Uncharacterised_Ca-bd_CcbP"/>
</dbReference>
<keyword evidence="2" id="KW-1185">Reference proteome</keyword>